<gene>
    <name evidence="1" type="ordered locus">Paes_0236</name>
</gene>
<evidence type="ECO:0000313" key="2">
    <source>
        <dbReference type="Proteomes" id="UP000002725"/>
    </source>
</evidence>
<dbReference type="RefSeq" id="WP_012504830.1">
    <property type="nucleotide sequence ID" value="NC_011059.1"/>
</dbReference>
<dbReference type="AlphaFoldDB" id="B4S3U7"/>
<accession>B4S3U7</accession>
<dbReference type="KEGG" id="paa:Paes_0236"/>
<name>B4S3U7_PROA2</name>
<dbReference type="eggNOG" id="ENOG50349SF">
    <property type="taxonomic scope" value="Bacteria"/>
</dbReference>
<dbReference type="EMBL" id="CP001108">
    <property type="protein sequence ID" value="ACF45293.1"/>
    <property type="molecule type" value="Genomic_DNA"/>
</dbReference>
<keyword evidence="2" id="KW-1185">Reference proteome</keyword>
<dbReference type="Proteomes" id="UP000002725">
    <property type="component" value="Chromosome"/>
</dbReference>
<evidence type="ECO:0000313" key="1">
    <source>
        <dbReference type="EMBL" id="ACF45293.1"/>
    </source>
</evidence>
<organism evidence="1 2">
    <name type="scientific">Prosthecochloris aestuarii (strain DSM 271 / SK 413)</name>
    <dbReference type="NCBI Taxonomy" id="290512"/>
    <lineage>
        <taxon>Bacteria</taxon>
        <taxon>Pseudomonadati</taxon>
        <taxon>Chlorobiota</taxon>
        <taxon>Chlorobiia</taxon>
        <taxon>Chlorobiales</taxon>
        <taxon>Chlorobiaceae</taxon>
        <taxon>Prosthecochloris</taxon>
    </lineage>
</organism>
<reference evidence="1" key="1">
    <citation type="submission" date="2008-06" db="EMBL/GenBank/DDBJ databases">
        <title>Complete sequence of chromosome of Prosthecochloris aestuarii DSM 271.</title>
        <authorList>
            <consortium name="US DOE Joint Genome Institute"/>
            <person name="Lucas S."/>
            <person name="Copeland A."/>
            <person name="Lapidus A."/>
            <person name="Glavina del Rio T."/>
            <person name="Dalin E."/>
            <person name="Tice H."/>
            <person name="Bruce D."/>
            <person name="Goodwin L."/>
            <person name="Pitluck S."/>
            <person name="Schmutz J."/>
            <person name="Larimer F."/>
            <person name="Land M."/>
            <person name="Hauser L."/>
            <person name="Kyrpides N."/>
            <person name="Anderson I."/>
            <person name="Liu Z."/>
            <person name="Li T."/>
            <person name="Zhao F."/>
            <person name="Overmann J."/>
            <person name="Bryant D.A."/>
            <person name="Richardson P."/>
        </authorList>
    </citation>
    <scope>NUCLEOTIDE SEQUENCE [LARGE SCALE GENOMIC DNA]</scope>
    <source>
        <strain evidence="1">DSM 271</strain>
    </source>
</reference>
<proteinExistence type="predicted"/>
<dbReference type="STRING" id="290512.Paes_0236"/>
<dbReference type="HOGENOM" id="CLU_196054_0_0_10"/>
<sequence length="76" mass="7765">MSNGSNNDLSGAISGLVDTLGKLGQAQIEILNNTLKTVTSMVEPMGKTATDLVGTLANTMNDVLKNVTSAIGGDNK</sequence>
<protein>
    <submittedName>
        <fullName evidence="1">Chlorosome envelope protein B</fullName>
    </submittedName>
</protein>